<name>A0A9P0MW87_NEZVI</name>
<evidence type="ECO:0000313" key="1">
    <source>
        <dbReference type="EMBL" id="CAH1407349.1"/>
    </source>
</evidence>
<gene>
    <name evidence="1" type="ORF">NEZAVI_LOCUS15078</name>
</gene>
<dbReference type="EMBL" id="OV725083">
    <property type="protein sequence ID" value="CAH1407349.1"/>
    <property type="molecule type" value="Genomic_DNA"/>
</dbReference>
<sequence length="68" mass="7685">MIYCGCRESFHCGPTHPQITRTYSAILAVRPKKDQGMVGGTYNTCSKLLSRFRYSQISYLHISLPTSI</sequence>
<organism evidence="1 2">
    <name type="scientific">Nezara viridula</name>
    <name type="common">Southern green stink bug</name>
    <name type="synonym">Cimex viridulus</name>
    <dbReference type="NCBI Taxonomy" id="85310"/>
    <lineage>
        <taxon>Eukaryota</taxon>
        <taxon>Metazoa</taxon>
        <taxon>Ecdysozoa</taxon>
        <taxon>Arthropoda</taxon>
        <taxon>Hexapoda</taxon>
        <taxon>Insecta</taxon>
        <taxon>Pterygota</taxon>
        <taxon>Neoptera</taxon>
        <taxon>Paraneoptera</taxon>
        <taxon>Hemiptera</taxon>
        <taxon>Heteroptera</taxon>
        <taxon>Panheteroptera</taxon>
        <taxon>Pentatomomorpha</taxon>
        <taxon>Pentatomoidea</taxon>
        <taxon>Pentatomidae</taxon>
        <taxon>Pentatominae</taxon>
        <taxon>Nezara</taxon>
    </lineage>
</organism>
<accession>A0A9P0MW87</accession>
<proteinExistence type="predicted"/>
<dbReference type="AlphaFoldDB" id="A0A9P0MW87"/>
<protein>
    <submittedName>
        <fullName evidence="1">Uncharacterized protein</fullName>
    </submittedName>
</protein>
<evidence type="ECO:0000313" key="2">
    <source>
        <dbReference type="Proteomes" id="UP001152798"/>
    </source>
</evidence>
<keyword evidence="2" id="KW-1185">Reference proteome</keyword>
<reference evidence="1" key="1">
    <citation type="submission" date="2022-01" db="EMBL/GenBank/DDBJ databases">
        <authorList>
            <person name="King R."/>
        </authorList>
    </citation>
    <scope>NUCLEOTIDE SEQUENCE</scope>
</reference>
<dbReference type="Proteomes" id="UP001152798">
    <property type="component" value="Chromosome 7"/>
</dbReference>